<accession>A0A1M5B716</accession>
<dbReference type="AlphaFoldDB" id="A0A1M5B716"/>
<evidence type="ECO:0000313" key="3">
    <source>
        <dbReference type="Proteomes" id="UP000184517"/>
    </source>
</evidence>
<feature type="region of interest" description="Disordered" evidence="1">
    <location>
        <begin position="99"/>
        <end position="143"/>
    </location>
</feature>
<dbReference type="Proteomes" id="UP000184517">
    <property type="component" value="Unassembled WGS sequence"/>
</dbReference>
<proteinExistence type="predicted"/>
<reference evidence="3" key="1">
    <citation type="submission" date="2016-11" db="EMBL/GenBank/DDBJ databases">
        <authorList>
            <person name="Varghese N."/>
            <person name="Submissions S."/>
        </authorList>
    </citation>
    <scope>NUCLEOTIDE SEQUENCE [LARGE SCALE GENOMIC DNA]</scope>
    <source>
        <strain evidence="3">DSM 16579</strain>
    </source>
</reference>
<keyword evidence="3" id="KW-1185">Reference proteome</keyword>
<sequence>MYTKNSTDKELIEGAIKKSSVAYTILTSRYKPKVSFIFNKSFKPIEKSLSYSVEQLFEDFESNVWIDLLVKPLESLNFDENDSIGGLIDTIAKERAHSMYTRTENHRSKDSTEMRKQKLLEPEEKKKKALEKKKTLENERDQKEKNGFNTEVIALNVEIEGINTEIKDLNFEIESLKKFDFGFFEFEESEIDGVNASDPERSFIANDLKLKFFNRLSPEQQILVELRAKGETQKEIVKKTGLTLDQVRERLKKIDMIANEIKNS</sequence>
<name>A0A1M5B716_9GAMM</name>
<dbReference type="EMBL" id="FQVF01000007">
    <property type="protein sequence ID" value="SHF38314.1"/>
    <property type="molecule type" value="Genomic_DNA"/>
</dbReference>
<protein>
    <submittedName>
        <fullName evidence="2">Uncharacterized protein</fullName>
    </submittedName>
</protein>
<gene>
    <name evidence="2" type="ORF">SAMN02745753_01849</name>
</gene>
<evidence type="ECO:0000313" key="2">
    <source>
        <dbReference type="EMBL" id="SHF38314.1"/>
    </source>
</evidence>
<organism evidence="2 3">
    <name type="scientific">Marinomonas polaris DSM 16579</name>
    <dbReference type="NCBI Taxonomy" id="1122206"/>
    <lineage>
        <taxon>Bacteria</taxon>
        <taxon>Pseudomonadati</taxon>
        <taxon>Pseudomonadota</taxon>
        <taxon>Gammaproteobacteria</taxon>
        <taxon>Oceanospirillales</taxon>
        <taxon>Oceanospirillaceae</taxon>
        <taxon>Marinomonas</taxon>
    </lineage>
</organism>
<evidence type="ECO:0000256" key="1">
    <source>
        <dbReference type="SAM" id="MobiDB-lite"/>
    </source>
</evidence>